<evidence type="ECO:0000313" key="3">
    <source>
        <dbReference type="Proteomes" id="UP000276526"/>
    </source>
</evidence>
<dbReference type="AlphaFoldDB" id="A0A426PVY1"/>
<proteinExistence type="predicted"/>
<comment type="caution">
    <text evidence="2">The sequence shown here is derived from an EMBL/GenBank/DDBJ whole genome shotgun (WGS) entry which is preliminary data.</text>
</comment>
<gene>
    <name evidence="2" type="ORF">CXF48_10970</name>
</gene>
<protein>
    <submittedName>
        <fullName evidence="2">Uncharacterized protein</fullName>
    </submittedName>
</protein>
<evidence type="ECO:0000313" key="2">
    <source>
        <dbReference type="EMBL" id="RRO85389.1"/>
    </source>
</evidence>
<dbReference type="EMBL" id="PQNK01000030">
    <property type="protein sequence ID" value="RRO85389.1"/>
    <property type="molecule type" value="Genomic_DNA"/>
</dbReference>
<accession>A0A426PVY1</accession>
<sequence>MTARVLTTRNRAMTFAQVRHPVLAGVIIRRLTGGSGSHGPSDGAGGDAAGGGAGAPVADGRRHSGLAAADAVAGPLSRPNPGPDAVTRTSGILAAKAAAAPRVPARTPAR</sequence>
<dbReference type="Proteomes" id="UP000276526">
    <property type="component" value="Unassembled WGS sequence"/>
</dbReference>
<feature type="region of interest" description="Disordered" evidence="1">
    <location>
        <begin position="31"/>
        <end position="91"/>
    </location>
</feature>
<organism evidence="2 3">
    <name type="scientific">Corynebacterium bovis</name>
    <dbReference type="NCBI Taxonomy" id="36808"/>
    <lineage>
        <taxon>Bacteria</taxon>
        <taxon>Bacillati</taxon>
        <taxon>Actinomycetota</taxon>
        <taxon>Actinomycetes</taxon>
        <taxon>Mycobacteriales</taxon>
        <taxon>Corynebacteriaceae</taxon>
        <taxon>Corynebacterium</taxon>
    </lineage>
</organism>
<evidence type="ECO:0000256" key="1">
    <source>
        <dbReference type="SAM" id="MobiDB-lite"/>
    </source>
</evidence>
<reference evidence="2 3" key="1">
    <citation type="submission" date="2018-01" db="EMBL/GenBank/DDBJ databases">
        <title>Twenty Corynebacterium bovis Genomes.</title>
        <authorList>
            <person name="Gulvik C.A."/>
        </authorList>
    </citation>
    <scope>NUCLEOTIDE SEQUENCE [LARGE SCALE GENOMIC DNA]</scope>
    <source>
        <strain evidence="2 3">F6900</strain>
    </source>
</reference>
<name>A0A426PVY1_9CORY</name>
<feature type="compositionally biased region" description="Gly residues" evidence="1">
    <location>
        <begin position="33"/>
        <end position="54"/>
    </location>
</feature>